<dbReference type="AlphaFoldDB" id="A0A172YJ09"/>
<dbReference type="InterPro" id="IPR010982">
    <property type="entry name" value="Lambda_DNA-bd_dom_sf"/>
</dbReference>
<gene>
    <name evidence="3" type="ORF">A5892_18320</name>
</gene>
<accession>A0A172YJ09</accession>
<dbReference type="InterPro" id="IPR011051">
    <property type="entry name" value="RmlC_Cupin_sf"/>
</dbReference>
<dbReference type="InterPro" id="IPR050807">
    <property type="entry name" value="TransReg_Diox_bact_type"/>
</dbReference>
<keyword evidence="1" id="KW-0238">DNA-binding</keyword>
<dbReference type="SUPFAM" id="SSF47413">
    <property type="entry name" value="lambda repressor-like DNA-binding domains"/>
    <property type="match status" value="1"/>
</dbReference>
<dbReference type="GO" id="GO:0003700">
    <property type="term" value="F:DNA-binding transcription factor activity"/>
    <property type="evidence" value="ECO:0007669"/>
    <property type="project" value="TreeGrafter"/>
</dbReference>
<dbReference type="InterPro" id="IPR014710">
    <property type="entry name" value="RmlC-like_jellyroll"/>
</dbReference>
<dbReference type="SMART" id="SM00530">
    <property type="entry name" value="HTH_XRE"/>
    <property type="match status" value="1"/>
</dbReference>
<sequence>MRATQRLPAQEKDTNGGLGMRLRLRRKVRSMSLQEVSSLAGISIGQLSQIERGLTMPSINSMTAICAALEMPVAWLFDDAGAPQDDPDDGIVVRHRRRRILDLGEKRTVKELLTPDACTGIQMCRMTLKPGGSTGDTPYNHPQGFKCGTVLSGTVMLEVDAKPYRLEAGDSFAFPATCMIRFWCVGDENAEMIWVASPASY</sequence>
<dbReference type="PROSITE" id="PS50943">
    <property type="entry name" value="HTH_CROC1"/>
    <property type="match status" value="1"/>
</dbReference>
<reference evidence="3 4" key="1">
    <citation type="submission" date="2016-04" db="EMBL/GenBank/DDBJ databases">
        <title>Complete Genome Sequence of Halotalea alkalilenta IHB B 13600.</title>
        <authorList>
            <person name="Swarnkar M.K."/>
            <person name="Sharma A."/>
            <person name="Kaushal K."/>
            <person name="Soni R."/>
            <person name="Rana S."/>
            <person name="Singh A.K."/>
            <person name="Gulati A."/>
        </authorList>
    </citation>
    <scope>NUCLEOTIDE SEQUENCE [LARGE SCALE GENOMIC DNA]</scope>
    <source>
        <strain evidence="3 4">IHB B 13600</strain>
    </source>
</reference>
<evidence type="ECO:0000259" key="2">
    <source>
        <dbReference type="PROSITE" id="PS50943"/>
    </source>
</evidence>
<dbReference type="GO" id="GO:0005829">
    <property type="term" value="C:cytosol"/>
    <property type="evidence" value="ECO:0007669"/>
    <property type="project" value="TreeGrafter"/>
</dbReference>
<dbReference type="KEGG" id="haa:A5892_18320"/>
<dbReference type="GO" id="GO:0003677">
    <property type="term" value="F:DNA binding"/>
    <property type="evidence" value="ECO:0007669"/>
    <property type="project" value="UniProtKB-KW"/>
</dbReference>
<keyword evidence="4" id="KW-1185">Reference proteome</keyword>
<dbReference type="Pfam" id="PF01381">
    <property type="entry name" value="HTH_3"/>
    <property type="match status" value="1"/>
</dbReference>
<protein>
    <submittedName>
        <fullName evidence="3">XRE family transcriptional regulator</fullName>
    </submittedName>
</protein>
<dbReference type="Gene3D" id="1.10.260.40">
    <property type="entry name" value="lambda repressor-like DNA-binding domains"/>
    <property type="match status" value="1"/>
</dbReference>
<organism evidence="3 4">
    <name type="scientific">Halotalea alkalilenta</name>
    <dbReference type="NCBI Taxonomy" id="376489"/>
    <lineage>
        <taxon>Bacteria</taxon>
        <taxon>Pseudomonadati</taxon>
        <taxon>Pseudomonadota</taxon>
        <taxon>Gammaproteobacteria</taxon>
        <taxon>Oceanospirillales</taxon>
        <taxon>Halomonadaceae</taxon>
        <taxon>Halotalea</taxon>
    </lineage>
</organism>
<dbReference type="STRING" id="376489.A5892_18320"/>
<dbReference type="PANTHER" id="PTHR46797:SF2">
    <property type="entry name" value="TRANSCRIPTIONAL REGULATOR"/>
    <property type="match status" value="1"/>
</dbReference>
<dbReference type="EMBL" id="CP015243">
    <property type="protein sequence ID" value="ANF59174.1"/>
    <property type="molecule type" value="Genomic_DNA"/>
</dbReference>
<evidence type="ECO:0000313" key="3">
    <source>
        <dbReference type="EMBL" id="ANF59174.1"/>
    </source>
</evidence>
<dbReference type="CDD" id="cd00093">
    <property type="entry name" value="HTH_XRE"/>
    <property type="match status" value="1"/>
</dbReference>
<dbReference type="RefSeq" id="WP_064124020.1">
    <property type="nucleotide sequence ID" value="NZ_CP015243.1"/>
</dbReference>
<evidence type="ECO:0000313" key="4">
    <source>
        <dbReference type="Proteomes" id="UP000077875"/>
    </source>
</evidence>
<feature type="domain" description="HTH cro/C1-type" evidence="2">
    <location>
        <begin position="22"/>
        <end position="76"/>
    </location>
</feature>
<dbReference type="Proteomes" id="UP000077875">
    <property type="component" value="Chromosome"/>
</dbReference>
<dbReference type="Gene3D" id="2.60.120.10">
    <property type="entry name" value="Jelly Rolls"/>
    <property type="match status" value="1"/>
</dbReference>
<proteinExistence type="predicted"/>
<name>A0A172YJ09_9GAMM</name>
<dbReference type="CDD" id="cd02209">
    <property type="entry name" value="cupin_XRE_C"/>
    <property type="match status" value="1"/>
</dbReference>
<evidence type="ECO:0000256" key="1">
    <source>
        <dbReference type="ARBA" id="ARBA00023125"/>
    </source>
</evidence>
<dbReference type="PANTHER" id="PTHR46797">
    <property type="entry name" value="HTH-TYPE TRANSCRIPTIONAL REGULATOR"/>
    <property type="match status" value="1"/>
</dbReference>
<dbReference type="Pfam" id="PF07883">
    <property type="entry name" value="Cupin_2"/>
    <property type="match status" value="1"/>
</dbReference>
<dbReference type="SUPFAM" id="SSF51182">
    <property type="entry name" value="RmlC-like cupins"/>
    <property type="match status" value="1"/>
</dbReference>
<dbReference type="InterPro" id="IPR013096">
    <property type="entry name" value="Cupin_2"/>
</dbReference>
<dbReference type="InterPro" id="IPR001387">
    <property type="entry name" value="Cro/C1-type_HTH"/>
</dbReference>